<reference evidence="2" key="1">
    <citation type="journal article" date="2022" name="Mol. Ecol. Resour.">
        <title>The genomes of chicory, endive, great burdock and yacon provide insights into Asteraceae palaeo-polyploidization history and plant inulin production.</title>
        <authorList>
            <person name="Fan W."/>
            <person name="Wang S."/>
            <person name="Wang H."/>
            <person name="Wang A."/>
            <person name="Jiang F."/>
            <person name="Liu H."/>
            <person name="Zhao H."/>
            <person name="Xu D."/>
            <person name="Zhang Y."/>
        </authorList>
    </citation>
    <scope>NUCLEOTIDE SEQUENCE [LARGE SCALE GENOMIC DNA]</scope>
    <source>
        <strain evidence="2">cv. Yunnan</strain>
    </source>
</reference>
<evidence type="ECO:0000313" key="1">
    <source>
        <dbReference type="EMBL" id="KAI3807812.1"/>
    </source>
</evidence>
<keyword evidence="2" id="KW-1185">Reference proteome</keyword>
<organism evidence="1 2">
    <name type="scientific">Smallanthus sonchifolius</name>
    <dbReference type="NCBI Taxonomy" id="185202"/>
    <lineage>
        <taxon>Eukaryota</taxon>
        <taxon>Viridiplantae</taxon>
        <taxon>Streptophyta</taxon>
        <taxon>Embryophyta</taxon>
        <taxon>Tracheophyta</taxon>
        <taxon>Spermatophyta</taxon>
        <taxon>Magnoliopsida</taxon>
        <taxon>eudicotyledons</taxon>
        <taxon>Gunneridae</taxon>
        <taxon>Pentapetalae</taxon>
        <taxon>asterids</taxon>
        <taxon>campanulids</taxon>
        <taxon>Asterales</taxon>
        <taxon>Asteraceae</taxon>
        <taxon>Asteroideae</taxon>
        <taxon>Heliantheae alliance</taxon>
        <taxon>Millerieae</taxon>
        <taxon>Smallanthus</taxon>
    </lineage>
</organism>
<accession>A0ACB9IJ43</accession>
<reference evidence="1 2" key="2">
    <citation type="journal article" date="2022" name="Mol. Ecol. Resour.">
        <title>The genomes of chicory, endive, great burdock and yacon provide insights into Asteraceae paleo-polyploidization history and plant inulin production.</title>
        <authorList>
            <person name="Fan W."/>
            <person name="Wang S."/>
            <person name="Wang H."/>
            <person name="Wang A."/>
            <person name="Jiang F."/>
            <person name="Liu H."/>
            <person name="Zhao H."/>
            <person name="Xu D."/>
            <person name="Zhang Y."/>
        </authorList>
    </citation>
    <scope>NUCLEOTIDE SEQUENCE [LARGE SCALE GENOMIC DNA]</scope>
    <source>
        <strain evidence="2">cv. Yunnan</strain>
        <tissue evidence="1">Leaves</tissue>
    </source>
</reference>
<name>A0ACB9IJ43_9ASTR</name>
<comment type="caution">
    <text evidence="1">The sequence shown here is derived from an EMBL/GenBank/DDBJ whole genome shotgun (WGS) entry which is preliminary data.</text>
</comment>
<proteinExistence type="predicted"/>
<gene>
    <name evidence="1" type="ORF">L1987_23746</name>
</gene>
<dbReference type="Proteomes" id="UP001056120">
    <property type="component" value="Linkage Group LG08"/>
</dbReference>
<protein>
    <submittedName>
        <fullName evidence="1">Uncharacterized protein</fullName>
    </submittedName>
</protein>
<sequence length="193" mass="21544">MDFHLLASFISFFFLTAQSSSSPPSIYDALSSNGLPIGLLPKGITNYTIDPSTNRFEVHLNNSCNTKFETSVRFDWNFAGVLSYGKISNLSGIAAQDLFLWFPVKGIHVDVPTSGIIYFDVGVVFKQFALSSFEIPKDCTEFDVDGPGTELIVLKDRSRGIQRCIINQVRGMIRELLRKFSNNLETILRGCKT</sequence>
<evidence type="ECO:0000313" key="2">
    <source>
        <dbReference type="Proteomes" id="UP001056120"/>
    </source>
</evidence>
<dbReference type="EMBL" id="CM042025">
    <property type="protein sequence ID" value="KAI3807812.1"/>
    <property type="molecule type" value="Genomic_DNA"/>
</dbReference>